<dbReference type="Proteomes" id="UP000095751">
    <property type="component" value="Unassembled WGS sequence"/>
</dbReference>
<dbReference type="EMBL" id="KV784353">
    <property type="protein sequence ID" value="OEU22531.1"/>
    <property type="molecule type" value="Genomic_DNA"/>
</dbReference>
<protein>
    <submittedName>
        <fullName evidence="8">Mur ligase</fullName>
    </submittedName>
</protein>
<dbReference type="InParanoid" id="A0A1E7FWJ0"/>
<dbReference type="GO" id="GO:0004326">
    <property type="term" value="F:tetrahydrofolylpolyglutamate synthase activity"/>
    <property type="evidence" value="ECO:0007669"/>
    <property type="project" value="InterPro"/>
</dbReference>
<dbReference type="SUPFAM" id="SSF53244">
    <property type="entry name" value="MurD-like peptide ligases, peptide-binding domain"/>
    <property type="match status" value="1"/>
</dbReference>
<comment type="similarity">
    <text evidence="1">Belongs to the folylpolyglutamate synthase family.</text>
</comment>
<dbReference type="Pfam" id="PF02875">
    <property type="entry name" value="Mur_ligase_C"/>
    <property type="match status" value="1"/>
</dbReference>
<dbReference type="NCBIfam" id="TIGR01499">
    <property type="entry name" value="folC"/>
    <property type="match status" value="1"/>
</dbReference>
<dbReference type="PANTHER" id="PTHR11136:SF0">
    <property type="entry name" value="DIHYDROFOLATE SYNTHETASE-RELATED"/>
    <property type="match status" value="1"/>
</dbReference>
<keyword evidence="5" id="KW-0067">ATP-binding</keyword>
<dbReference type="SUPFAM" id="SSF53623">
    <property type="entry name" value="MurD-like peptide ligases, catalytic domain"/>
    <property type="match status" value="1"/>
</dbReference>
<evidence type="ECO:0000313" key="8">
    <source>
        <dbReference type="EMBL" id="OEU22531.1"/>
    </source>
</evidence>
<dbReference type="Gene3D" id="3.90.190.20">
    <property type="entry name" value="Mur ligase, C-terminal domain"/>
    <property type="match status" value="1"/>
</dbReference>
<dbReference type="FunCoup" id="A0A1E7FWJ0">
    <property type="interactions" value="52"/>
</dbReference>
<keyword evidence="9" id="KW-1185">Reference proteome</keyword>
<proteinExistence type="inferred from homology"/>
<dbReference type="OrthoDB" id="5212574at2759"/>
<evidence type="ECO:0000256" key="5">
    <source>
        <dbReference type="ARBA" id="ARBA00022840"/>
    </source>
</evidence>
<dbReference type="GO" id="GO:0005524">
    <property type="term" value="F:ATP binding"/>
    <property type="evidence" value="ECO:0007669"/>
    <property type="project" value="UniProtKB-KW"/>
</dbReference>
<dbReference type="AlphaFoldDB" id="A0A1E7FWJ0"/>
<organism evidence="8 9">
    <name type="scientific">Fragilariopsis cylindrus CCMP1102</name>
    <dbReference type="NCBI Taxonomy" id="635003"/>
    <lineage>
        <taxon>Eukaryota</taxon>
        <taxon>Sar</taxon>
        <taxon>Stramenopiles</taxon>
        <taxon>Ochrophyta</taxon>
        <taxon>Bacillariophyta</taxon>
        <taxon>Bacillariophyceae</taxon>
        <taxon>Bacillariophycidae</taxon>
        <taxon>Bacillariales</taxon>
        <taxon>Bacillariaceae</taxon>
        <taxon>Fragilariopsis</taxon>
    </lineage>
</organism>
<dbReference type="InterPro" id="IPR001645">
    <property type="entry name" value="Folylpolyglutamate_synth"/>
</dbReference>
<dbReference type="GO" id="GO:0008841">
    <property type="term" value="F:dihydrofolate synthase activity"/>
    <property type="evidence" value="ECO:0007669"/>
    <property type="project" value="TreeGrafter"/>
</dbReference>
<evidence type="ECO:0000256" key="2">
    <source>
        <dbReference type="ARBA" id="ARBA00022598"/>
    </source>
</evidence>
<dbReference type="InterPro" id="IPR018109">
    <property type="entry name" value="Folylpolyglutamate_synth_CS"/>
</dbReference>
<dbReference type="InterPro" id="IPR036615">
    <property type="entry name" value="Mur_ligase_C_dom_sf"/>
</dbReference>
<evidence type="ECO:0000313" key="9">
    <source>
        <dbReference type="Proteomes" id="UP000095751"/>
    </source>
</evidence>
<dbReference type="GO" id="GO:0005739">
    <property type="term" value="C:mitochondrion"/>
    <property type="evidence" value="ECO:0007669"/>
    <property type="project" value="TreeGrafter"/>
</dbReference>
<dbReference type="InterPro" id="IPR036565">
    <property type="entry name" value="Mur-like_cat_sf"/>
</dbReference>
<dbReference type="GO" id="GO:0046872">
    <property type="term" value="F:metal ion binding"/>
    <property type="evidence" value="ECO:0007669"/>
    <property type="project" value="UniProtKB-KW"/>
</dbReference>
<accession>A0A1E7FWJ0</accession>
<sequence length="402" mass="44483">MKLEPVRRLDEALGYPSTEVKGVVHIAGTNGKGTVCHKISRALSRSGLKTGLFVSPHVSNFRERFRIDGKMIDEDILQRHLLNVFGEADRFDIPVSFFELVTMTAFLHFAESKTDMIVLEAGLGGRLDATNIVQNVALSIITSVGLEHTRVLGNTVEEITREKAGIIKPGIPVLIGRQVPRKVVIDLAQGLGSSVLELDAGLSICQENDTLARKAVESVGCDPSLVYKDEFPDCRFENVNLSNGMKAILDVAHNPSALDYLFGLVEAKYFVRGICENNERRICLVFALSASKDHQECLNVISKYQHLFHCISFTKSNTTRALEPQVLTQSIQESFADKWNDQIEFRQDGSVTEAIRSSLANGRGKEQIILVCGSIFMMTEAKLALNIIEAIDVDTIQHKVKI</sequence>
<dbReference type="PANTHER" id="PTHR11136">
    <property type="entry name" value="FOLYLPOLYGLUTAMATE SYNTHASE-RELATED"/>
    <property type="match status" value="1"/>
</dbReference>
<gene>
    <name evidence="8" type="ORF">FRACYDRAFT_216117</name>
</gene>
<keyword evidence="3" id="KW-0479">Metal-binding</keyword>
<evidence type="ECO:0000256" key="3">
    <source>
        <dbReference type="ARBA" id="ARBA00022723"/>
    </source>
</evidence>
<evidence type="ECO:0000256" key="6">
    <source>
        <dbReference type="ARBA" id="ARBA00022842"/>
    </source>
</evidence>
<keyword evidence="6" id="KW-0460">Magnesium</keyword>
<dbReference type="InterPro" id="IPR004101">
    <property type="entry name" value="Mur_ligase_C"/>
</dbReference>
<reference evidence="8 9" key="1">
    <citation type="submission" date="2016-09" db="EMBL/GenBank/DDBJ databases">
        <title>Extensive genetic diversity and differential bi-allelic expression allows diatom success in the polar Southern Ocean.</title>
        <authorList>
            <consortium name="DOE Joint Genome Institute"/>
            <person name="Mock T."/>
            <person name="Otillar R.P."/>
            <person name="Strauss J."/>
            <person name="Dupont C."/>
            <person name="Frickenhaus S."/>
            <person name="Maumus F."/>
            <person name="Mcmullan M."/>
            <person name="Sanges R."/>
            <person name="Schmutz J."/>
            <person name="Toseland A."/>
            <person name="Valas R."/>
            <person name="Veluchamy A."/>
            <person name="Ward B.J."/>
            <person name="Allen A."/>
            <person name="Barry K."/>
            <person name="Falciatore A."/>
            <person name="Ferrante M."/>
            <person name="Fortunato A.E."/>
            <person name="Gloeckner G."/>
            <person name="Gruber A."/>
            <person name="Hipkin R."/>
            <person name="Janech M."/>
            <person name="Kroth P."/>
            <person name="Leese F."/>
            <person name="Lindquist E."/>
            <person name="Lyon B.R."/>
            <person name="Martin J."/>
            <person name="Mayer C."/>
            <person name="Parker M."/>
            <person name="Quesneville H."/>
            <person name="Raymond J."/>
            <person name="Uhlig C."/>
            <person name="Valentin K.U."/>
            <person name="Worden A.Z."/>
            <person name="Armbrust E.V."/>
            <person name="Bowler C."/>
            <person name="Green B."/>
            <person name="Moulton V."/>
            <person name="Van Oosterhout C."/>
            <person name="Grigoriev I."/>
        </authorList>
    </citation>
    <scope>NUCLEOTIDE SEQUENCE [LARGE SCALE GENOMIC DNA]</scope>
    <source>
        <strain evidence="8 9">CCMP1102</strain>
    </source>
</reference>
<evidence type="ECO:0000256" key="1">
    <source>
        <dbReference type="ARBA" id="ARBA00008276"/>
    </source>
</evidence>
<feature type="domain" description="Mur ligase C-terminal" evidence="7">
    <location>
        <begin position="235"/>
        <end position="374"/>
    </location>
</feature>
<evidence type="ECO:0000256" key="4">
    <source>
        <dbReference type="ARBA" id="ARBA00022741"/>
    </source>
</evidence>
<dbReference type="Gene3D" id="3.40.1190.10">
    <property type="entry name" value="Mur-like, catalytic domain"/>
    <property type="match status" value="1"/>
</dbReference>
<dbReference type="PROSITE" id="PS01012">
    <property type="entry name" value="FOLYLPOLYGLU_SYNT_2"/>
    <property type="match status" value="1"/>
</dbReference>
<dbReference type="GO" id="GO:0005829">
    <property type="term" value="C:cytosol"/>
    <property type="evidence" value="ECO:0007669"/>
    <property type="project" value="TreeGrafter"/>
</dbReference>
<keyword evidence="4" id="KW-0547">Nucleotide-binding</keyword>
<dbReference type="KEGG" id="fcy:FRACYDRAFT_216117"/>
<name>A0A1E7FWJ0_9STRA</name>
<evidence type="ECO:0000259" key="7">
    <source>
        <dbReference type="Pfam" id="PF02875"/>
    </source>
</evidence>
<keyword evidence="2 8" id="KW-0436">Ligase</keyword>